<keyword evidence="2" id="KW-0812">Transmembrane</keyword>
<comment type="caution">
    <text evidence="4">The sequence shown here is derived from an EMBL/GenBank/DDBJ whole genome shotgun (WGS) entry which is preliminary data.</text>
</comment>
<name>A0A8H5M4U5_9AGAR</name>
<evidence type="ECO:0000256" key="3">
    <source>
        <dbReference type="SAM" id="SignalP"/>
    </source>
</evidence>
<proteinExistence type="predicted"/>
<feature type="signal peptide" evidence="3">
    <location>
        <begin position="1"/>
        <end position="22"/>
    </location>
</feature>
<keyword evidence="2" id="KW-1133">Transmembrane helix</keyword>
<accession>A0A8H5M4U5</accession>
<keyword evidence="2" id="KW-0472">Membrane</keyword>
<dbReference type="OrthoDB" id="2971942at2759"/>
<dbReference type="Proteomes" id="UP000518752">
    <property type="component" value="Unassembled WGS sequence"/>
</dbReference>
<organism evidence="4 5">
    <name type="scientific">Collybiopsis confluens</name>
    <dbReference type="NCBI Taxonomy" id="2823264"/>
    <lineage>
        <taxon>Eukaryota</taxon>
        <taxon>Fungi</taxon>
        <taxon>Dikarya</taxon>
        <taxon>Basidiomycota</taxon>
        <taxon>Agaricomycotina</taxon>
        <taxon>Agaricomycetes</taxon>
        <taxon>Agaricomycetidae</taxon>
        <taxon>Agaricales</taxon>
        <taxon>Marasmiineae</taxon>
        <taxon>Omphalotaceae</taxon>
        <taxon>Collybiopsis</taxon>
    </lineage>
</organism>
<feature type="compositionally biased region" description="Low complexity" evidence="1">
    <location>
        <begin position="260"/>
        <end position="276"/>
    </location>
</feature>
<reference evidence="4 5" key="1">
    <citation type="journal article" date="2020" name="ISME J.">
        <title>Uncovering the hidden diversity of litter-decomposition mechanisms in mushroom-forming fungi.</title>
        <authorList>
            <person name="Floudas D."/>
            <person name="Bentzer J."/>
            <person name="Ahren D."/>
            <person name="Johansson T."/>
            <person name="Persson P."/>
            <person name="Tunlid A."/>
        </authorList>
    </citation>
    <scope>NUCLEOTIDE SEQUENCE [LARGE SCALE GENOMIC DNA]</scope>
    <source>
        <strain evidence="4 5">CBS 406.79</strain>
    </source>
</reference>
<feature type="region of interest" description="Disordered" evidence="1">
    <location>
        <begin position="194"/>
        <end position="292"/>
    </location>
</feature>
<protein>
    <submittedName>
        <fullName evidence="4">Uncharacterized protein</fullName>
    </submittedName>
</protein>
<feature type="chain" id="PRO_5034009926" evidence="3">
    <location>
        <begin position="23"/>
        <end position="321"/>
    </location>
</feature>
<evidence type="ECO:0000313" key="4">
    <source>
        <dbReference type="EMBL" id="KAF5380781.1"/>
    </source>
</evidence>
<feature type="compositionally biased region" description="Polar residues" evidence="1">
    <location>
        <begin position="277"/>
        <end position="292"/>
    </location>
</feature>
<keyword evidence="3" id="KW-0732">Signal</keyword>
<evidence type="ECO:0000256" key="2">
    <source>
        <dbReference type="SAM" id="Phobius"/>
    </source>
</evidence>
<gene>
    <name evidence="4" type="ORF">D9757_007100</name>
</gene>
<feature type="transmembrane region" description="Helical" evidence="2">
    <location>
        <begin position="152"/>
        <end position="176"/>
    </location>
</feature>
<dbReference type="AlphaFoldDB" id="A0A8H5M4U5"/>
<evidence type="ECO:0000256" key="1">
    <source>
        <dbReference type="SAM" id="MobiDB-lite"/>
    </source>
</evidence>
<keyword evidence="5" id="KW-1185">Reference proteome</keyword>
<dbReference type="EMBL" id="JAACJN010000062">
    <property type="protein sequence ID" value="KAF5380781.1"/>
    <property type="molecule type" value="Genomic_DNA"/>
</dbReference>
<evidence type="ECO:0000313" key="5">
    <source>
        <dbReference type="Proteomes" id="UP000518752"/>
    </source>
</evidence>
<feature type="compositionally biased region" description="Low complexity" evidence="1">
    <location>
        <begin position="226"/>
        <end position="245"/>
    </location>
</feature>
<sequence>MAGTLLAQLFAVFVFVVLPSNAVTFTLPDPVVLNQSATIKFVKDSTDPPVWILRNVYANGTTQIGGILSGTGSTTFEFRVAGPHFLQALLYNETTSSANSEPFYTGSLFIPVDLTATSSATSISATATFACPSQSATAASGVTNSSSCVTGAIVGGVVGGLGFLSALVFLGLWLGLRQEYKRKPTFGQAIKEENAAASNSGTPAVHPLVPTPFDHPAPAARSVNPGGFSSGSTAGGSSASSNDGGQMKPRHLETRRASISTMPAASTPPTTLSPLSQGPSFVNSQPMEDTTSVAREISQLRSEVRRLRQEANQMNEPPPSY</sequence>